<keyword evidence="2" id="KW-0647">Proteasome</keyword>
<dbReference type="GO" id="GO:0070628">
    <property type="term" value="F:proteasome binding"/>
    <property type="evidence" value="ECO:0007669"/>
    <property type="project" value="InterPro"/>
</dbReference>
<dbReference type="InterPro" id="IPR016024">
    <property type="entry name" value="ARM-type_fold"/>
</dbReference>
<protein>
    <submittedName>
        <fullName evidence="2">Proteasome activator complex subunit 4</fullName>
    </submittedName>
</protein>
<dbReference type="PANTHER" id="PTHR32170">
    <property type="entry name" value="PROTEASOME ACTIVATOR COMPLEX SUBUNIT 4"/>
    <property type="match status" value="1"/>
</dbReference>
<dbReference type="GO" id="GO:0000502">
    <property type="term" value="C:proteasome complex"/>
    <property type="evidence" value="ECO:0007669"/>
    <property type="project" value="UniProtKB-KW"/>
</dbReference>
<accession>A0A9W9Y9X6</accession>
<dbReference type="GO" id="GO:0016504">
    <property type="term" value="F:peptidase activator activity"/>
    <property type="evidence" value="ECO:0007669"/>
    <property type="project" value="InterPro"/>
</dbReference>
<dbReference type="GO" id="GO:0010499">
    <property type="term" value="P:proteasomal ubiquitin-independent protein catabolic process"/>
    <property type="evidence" value="ECO:0007669"/>
    <property type="project" value="TreeGrafter"/>
</dbReference>
<dbReference type="InterPro" id="IPR032430">
    <property type="entry name" value="Blm10_mid"/>
</dbReference>
<sequence>MLDFKPQKEIVYNRFLPYKDNLDDESSKYLSEIKYSLGRAVVFKETSPGILYWSNRLTNYIKLYGRKFSKEDHLNFIQIFFELTTAPNLDPQYKRELISRQDLVLPWRPLYDLVEFTFHSKYEVAGLKKHPLKLEESVKHVVRVSRVYFSEDSTQEMMDEWLPFMCPYDVTFAKAMLYFSLFLPTTLLPEKHDKGYGLMSCLGIWQSCTSSSRWEEDCLKLFARLAKDNIGYVDWSPYLETVFTRILRNFHLPVGGNTPVVSLKDYSSIISSFVIWIVHSMSGSSTTQEHLCKLFKALESFYHPSNNGRYSGKLQRFLYNLPKEMIKRLYRERFPKNSWETPIPEESKLKDEELTAFVECLKPAVMLAVFNKGGSFDAAGALQNLALIRPDIVLPALLDKLYVALGTLTEPHQLTATLNCVTSVARALVRPDESYPAGRSHVLPLLQLVLPGIDPNDFRKALGTFMFISTVVCLVPVVDCSEAVGVVEMTEDEKELCFATAQFEDFVLQFMDRCFSMIDNSSFENTSELDSTTMKADQRHSLEGMMGMGVASTFHAILMQSSPKIFQCALEQLFAFWPTKFLETKTNATATLKIFVPHCCSVIEHLTSVEGVAEEEEVDDQLLWNLQILSEVVRSSGSLEYKDKLIAAIKSTIHLKCKEAATLGATLLEHMLRPLAKIYPMEWRSVLVDFGTPPTEHLFIRDWGKPGDLLT</sequence>
<organism evidence="2 3">
    <name type="scientific">Desmophyllum pertusum</name>
    <dbReference type="NCBI Taxonomy" id="174260"/>
    <lineage>
        <taxon>Eukaryota</taxon>
        <taxon>Metazoa</taxon>
        <taxon>Cnidaria</taxon>
        <taxon>Anthozoa</taxon>
        <taxon>Hexacorallia</taxon>
        <taxon>Scleractinia</taxon>
        <taxon>Caryophylliina</taxon>
        <taxon>Caryophylliidae</taxon>
        <taxon>Desmophyllum</taxon>
    </lineage>
</organism>
<name>A0A9W9Y9X6_9CNID</name>
<dbReference type="SUPFAM" id="SSF48371">
    <property type="entry name" value="ARM repeat"/>
    <property type="match status" value="1"/>
</dbReference>
<dbReference type="Proteomes" id="UP001163046">
    <property type="component" value="Unassembled WGS sequence"/>
</dbReference>
<reference evidence="2" key="1">
    <citation type="submission" date="2023-01" db="EMBL/GenBank/DDBJ databases">
        <title>Genome assembly of the deep-sea coral Lophelia pertusa.</title>
        <authorList>
            <person name="Herrera S."/>
            <person name="Cordes E."/>
        </authorList>
    </citation>
    <scope>NUCLEOTIDE SEQUENCE</scope>
    <source>
        <strain evidence="2">USNM1676648</strain>
        <tissue evidence="2">Polyp</tissue>
    </source>
</reference>
<keyword evidence="3" id="KW-1185">Reference proteome</keyword>
<dbReference type="AlphaFoldDB" id="A0A9W9Y9X6"/>
<evidence type="ECO:0000313" key="2">
    <source>
        <dbReference type="EMBL" id="KAJ7327815.1"/>
    </source>
</evidence>
<evidence type="ECO:0000313" key="3">
    <source>
        <dbReference type="Proteomes" id="UP001163046"/>
    </source>
</evidence>
<gene>
    <name evidence="2" type="primary">PSME4_1</name>
    <name evidence="2" type="ORF">OS493_026094</name>
</gene>
<dbReference type="Pfam" id="PF16507">
    <property type="entry name" value="HEAT_PSME4_mid"/>
    <property type="match status" value="1"/>
</dbReference>
<dbReference type="PANTHER" id="PTHR32170:SF3">
    <property type="entry name" value="PROTEASOME ACTIVATOR COMPLEX SUBUNIT 4"/>
    <property type="match status" value="1"/>
</dbReference>
<dbReference type="InterPro" id="IPR035309">
    <property type="entry name" value="PSME4"/>
</dbReference>
<dbReference type="GO" id="GO:0005829">
    <property type="term" value="C:cytosol"/>
    <property type="evidence" value="ECO:0007669"/>
    <property type="project" value="TreeGrafter"/>
</dbReference>
<evidence type="ECO:0000259" key="1">
    <source>
        <dbReference type="Pfam" id="PF16507"/>
    </source>
</evidence>
<comment type="caution">
    <text evidence="2">The sequence shown here is derived from an EMBL/GenBank/DDBJ whole genome shotgun (WGS) entry which is preliminary data.</text>
</comment>
<proteinExistence type="predicted"/>
<dbReference type="EMBL" id="MU827799">
    <property type="protein sequence ID" value="KAJ7327815.1"/>
    <property type="molecule type" value="Genomic_DNA"/>
</dbReference>
<feature type="domain" description="Proteasome activator Blm10 middle HEAT repeats region" evidence="1">
    <location>
        <begin position="291"/>
        <end position="706"/>
    </location>
</feature>
<dbReference type="GO" id="GO:0005634">
    <property type="term" value="C:nucleus"/>
    <property type="evidence" value="ECO:0007669"/>
    <property type="project" value="TreeGrafter"/>
</dbReference>
<dbReference type="OrthoDB" id="17907at2759"/>